<evidence type="ECO:0000256" key="1">
    <source>
        <dbReference type="SAM" id="Phobius"/>
    </source>
</evidence>
<dbReference type="Pfam" id="PF03473">
    <property type="entry name" value="MOSC"/>
    <property type="match status" value="1"/>
</dbReference>
<evidence type="ECO:0000259" key="2">
    <source>
        <dbReference type="PROSITE" id="PS51340"/>
    </source>
</evidence>
<dbReference type="AlphaFoldDB" id="A0A9J6HB44"/>
<dbReference type="PROSITE" id="PS51340">
    <property type="entry name" value="MOSC"/>
    <property type="match status" value="1"/>
</dbReference>
<dbReference type="Pfam" id="PF03476">
    <property type="entry name" value="MOSC_N"/>
    <property type="match status" value="1"/>
</dbReference>
<sequence length="355" mass="39209">MVALTLRAPQVGTIAATAAAAAGAVVAYLWLRLRASARRGFVPVGRLANLFIYPIKSIAGIEVPYADCTVTGPVYQGLHDRLMLVVKGDYFVSMREEPRLGLIRASFEKGQLKLTADGHPPLVIDVCDRTLRNKPSFTVRMRTFSYNAVEVSAEASQWFRDYLQSDNARLVRILLDQDALDRGKNCPTPVACQDESAFHVLSKASLDGLLSRLPPGSNIGRDNFRPAFFVDDCEAHAEASDHWERVRIGDAEQAFSHRTTRCLLTTVDQVAAVRTDKEPLTTLRKVALCGHPVRLPCSEPLLLGLLGRYRVDQSDRGRQRYQSQPLLGISTYHIAPGRITVGDTVYAQVSPEPLL</sequence>
<dbReference type="PANTHER" id="PTHR14237:SF19">
    <property type="entry name" value="MITOCHONDRIAL AMIDOXIME REDUCING COMPONENT 1"/>
    <property type="match status" value="1"/>
</dbReference>
<name>A0A9J6HB44_HAELO</name>
<evidence type="ECO:0000313" key="3">
    <source>
        <dbReference type="EMBL" id="KAH9383989.1"/>
    </source>
</evidence>
<evidence type="ECO:0000313" key="4">
    <source>
        <dbReference type="Proteomes" id="UP000821853"/>
    </source>
</evidence>
<reference evidence="3 4" key="1">
    <citation type="journal article" date="2020" name="Cell">
        <title>Large-Scale Comparative Analyses of Tick Genomes Elucidate Their Genetic Diversity and Vector Capacities.</title>
        <authorList>
            <consortium name="Tick Genome and Microbiome Consortium (TIGMIC)"/>
            <person name="Jia N."/>
            <person name="Wang J."/>
            <person name="Shi W."/>
            <person name="Du L."/>
            <person name="Sun Y."/>
            <person name="Zhan W."/>
            <person name="Jiang J.F."/>
            <person name="Wang Q."/>
            <person name="Zhang B."/>
            <person name="Ji P."/>
            <person name="Bell-Sakyi L."/>
            <person name="Cui X.M."/>
            <person name="Yuan T.T."/>
            <person name="Jiang B.G."/>
            <person name="Yang W.F."/>
            <person name="Lam T.T."/>
            <person name="Chang Q.C."/>
            <person name="Ding S.J."/>
            <person name="Wang X.J."/>
            <person name="Zhu J.G."/>
            <person name="Ruan X.D."/>
            <person name="Zhao L."/>
            <person name="Wei J.T."/>
            <person name="Ye R.Z."/>
            <person name="Que T.C."/>
            <person name="Du C.H."/>
            <person name="Zhou Y.H."/>
            <person name="Cheng J.X."/>
            <person name="Dai P.F."/>
            <person name="Guo W.B."/>
            <person name="Han X.H."/>
            <person name="Huang E.J."/>
            <person name="Li L.F."/>
            <person name="Wei W."/>
            <person name="Gao Y.C."/>
            <person name="Liu J.Z."/>
            <person name="Shao H.Z."/>
            <person name="Wang X."/>
            <person name="Wang C.C."/>
            <person name="Yang T.C."/>
            <person name="Huo Q.B."/>
            <person name="Li W."/>
            <person name="Chen H.Y."/>
            <person name="Chen S.E."/>
            <person name="Zhou L.G."/>
            <person name="Ni X.B."/>
            <person name="Tian J.H."/>
            <person name="Sheng Y."/>
            <person name="Liu T."/>
            <person name="Pan Y.S."/>
            <person name="Xia L.Y."/>
            <person name="Li J."/>
            <person name="Zhao F."/>
            <person name="Cao W.C."/>
        </authorList>
    </citation>
    <scope>NUCLEOTIDE SEQUENCE [LARGE SCALE GENOMIC DNA]</scope>
    <source>
        <strain evidence="3">HaeL-2018</strain>
    </source>
</reference>
<accession>A0A9J6HB44</accession>
<keyword evidence="1" id="KW-0812">Transmembrane</keyword>
<dbReference type="OrthoDB" id="6479793at2759"/>
<dbReference type="GO" id="GO:0030151">
    <property type="term" value="F:molybdenum ion binding"/>
    <property type="evidence" value="ECO:0007669"/>
    <property type="project" value="InterPro"/>
</dbReference>
<dbReference type="GO" id="GO:0030170">
    <property type="term" value="F:pyridoxal phosphate binding"/>
    <property type="evidence" value="ECO:0007669"/>
    <property type="project" value="InterPro"/>
</dbReference>
<dbReference type="SUPFAM" id="SSF141673">
    <property type="entry name" value="MOSC N-terminal domain-like"/>
    <property type="match status" value="1"/>
</dbReference>
<organism evidence="3 4">
    <name type="scientific">Haemaphysalis longicornis</name>
    <name type="common">Bush tick</name>
    <dbReference type="NCBI Taxonomy" id="44386"/>
    <lineage>
        <taxon>Eukaryota</taxon>
        <taxon>Metazoa</taxon>
        <taxon>Ecdysozoa</taxon>
        <taxon>Arthropoda</taxon>
        <taxon>Chelicerata</taxon>
        <taxon>Arachnida</taxon>
        <taxon>Acari</taxon>
        <taxon>Parasitiformes</taxon>
        <taxon>Ixodida</taxon>
        <taxon>Ixodoidea</taxon>
        <taxon>Ixodidae</taxon>
        <taxon>Haemaphysalinae</taxon>
        <taxon>Haemaphysalis</taxon>
    </lineage>
</organism>
<dbReference type="EMBL" id="JABSTR010001375">
    <property type="protein sequence ID" value="KAH9383989.1"/>
    <property type="molecule type" value="Genomic_DNA"/>
</dbReference>
<gene>
    <name evidence="3" type="ORF">HPB48_025966</name>
</gene>
<keyword evidence="4" id="KW-1185">Reference proteome</keyword>
<proteinExistence type="predicted"/>
<dbReference type="Proteomes" id="UP000821853">
    <property type="component" value="Unassembled WGS sequence"/>
</dbReference>
<protein>
    <recommendedName>
        <fullName evidence="2">MOSC domain-containing protein</fullName>
    </recommendedName>
</protein>
<dbReference type="OMA" id="HWERVRI"/>
<dbReference type="InterPro" id="IPR005302">
    <property type="entry name" value="MoCF_Sase_C"/>
</dbReference>
<feature type="transmembrane region" description="Helical" evidence="1">
    <location>
        <begin position="12"/>
        <end position="31"/>
    </location>
</feature>
<dbReference type="PANTHER" id="PTHR14237">
    <property type="entry name" value="MOLYBDOPTERIN COFACTOR SULFURASE MOSC"/>
    <property type="match status" value="1"/>
</dbReference>
<dbReference type="InterPro" id="IPR005303">
    <property type="entry name" value="MOCOS_middle"/>
</dbReference>
<keyword evidence="1" id="KW-0472">Membrane</keyword>
<dbReference type="GO" id="GO:0003824">
    <property type="term" value="F:catalytic activity"/>
    <property type="evidence" value="ECO:0007669"/>
    <property type="project" value="InterPro"/>
</dbReference>
<dbReference type="VEuPathDB" id="VectorBase:HLOH_048392"/>
<feature type="domain" description="MOSC" evidence="2">
    <location>
        <begin position="157"/>
        <end position="348"/>
    </location>
</feature>
<keyword evidence="1" id="KW-1133">Transmembrane helix</keyword>
<comment type="caution">
    <text evidence="3">The sequence shown here is derived from an EMBL/GenBank/DDBJ whole genome shotgun (WGS) entry which is preliminary data.</text>
</comment>